<evidence type="ECO:0000313" key="19">
    <source>
        <dbReference type="EMBL" id="AIY22456.1"/>
    </source>
</evidence>
<keyword evidence="11" id="KW-1038">Host endoplasmic reticulum</keyword>
<evidence type="ECO:0000256" key="10">
    <source>
        <dbReference type="ARBA" id="ARBA00023180"/>
    </source>
</evidence>
<comment type="subunit">
    <text evidence="15">Interacts with the minor capsid protein M1249L and with the hexon capsid protein p72 capsomers; these interactions form a rigid zipper structure that stabilizes the capsomers. Interacts with host STING1.</text>
</comment>
<dbReference type="Pfam" id="PF25667">
    <property type="entry name" value="ASFV_P17"/>
    <property type="match status" value="1"/>
</dbReference>
<keyword evidence="4" id="KW-1090">Inhibition of host innate immune response by virus</keyword>
<dbReference type="Proteomes" id="UP000500898">
    <property type="component" value="Segment"/>
</dbReference>
<dbReference type="RefSeq" id="YP_009702673.1">
    <property type="nucleotide sequence ID" value="NC_044943.1"/>
</dbReference>
<evidence type="ECO:0000313" key="38">
    <source>
        <dbReference type="Proteomes" id="UP000110401"/>
    </source>
</evidence>
<evidence type="ECO:0000313" key="41">
    <source>
        <dbReference type="Proteomes" id="UP000241813"/>
    </source>
</evidence>
<dbReference type="Proteomes" id="UP001160000">
    <property type="component" value="Segment"/>
</dbReference>
<accession>A0A0A1E0Q8</accession>
<evidence type="ECO:0000313" key="42">
    <source>
        <dbReference type="Proteomes" id="UP000500690"/>
    </source>
</evidence>
<protein>
    <recommendedName>
        <fullName evidence="16">Minor capsid protein p17</fullName>
    </recommendedName>
</protein>
<dbReference type="InterPro" id="IPR058020">
    <property type="entry name" value="P17"/>
</dbReference>
<evidence type="ECO:0000313" key="31">
    <source>
        <dbReference type="EMBL" id="QIM08442.1"/>
    </source>
</evidence>
<evidence type="ECO:0000313" key="32">
    <source>
        <dbReference type="EMBL" id="QIM08675.1"/>
    </source>
</evidence>
<dbReference type="EMBL" id="KM262844">
    <property type="protein sequence ID" value="AIY22298.1"/>
    <property type="molecule type" value="Genomic_DNA"/>
</dbReference>
<evidence type="ECO:0000256" key="4">
    <source>
        <dbReference type="ARBA" id="ARBA00022632"/>
    </source>
</evidence>
<dbReference type="SMR" id="A0A0A1E0Q8"/>
<dbReference type="EMBL" id="MN270974">
    <property type="protein sequence ID" value="QIM07974.1"/>
    <property type="molecule type" value="Genomic_DNA"/>
</dbReference>
<dbReference type="EMBL" id="MN270971">
    <property type="protein sequence ID" value="QIM07273.1"/>
    <property type="molecule type" value="Genomic_DNA"/>
</dbReference>
<dbReference type="GeneID" id="41901156"/>
<evidence type="ECO:0000313" key="24">
    <source>
        <dbReference type="EMBL" id="QIM06803.1"/>
    </source>
</evidence>
<dbReference type="EMBL" id="MT932579">
    <property type="protein sequence ID" value="QPL12061.1"/>
    <property type="molecule type" value="Genomic_DNA"/>
</dbReference>
<evidence type="ECO:0000256" key="14">
    <source>
        <dbReference type="ARBA" id="ARBA00093782"/>
    </source>
</evidence>
<keyword evidence="10" id="KW-0325">Glycoprotein</keyword>
<evidence type="ECO:0000256" key="8">
    <source>
        <dbReference type="ARBA" id="ARBA00022989"/>
    </source>
</evidence>
<evidence type="ECO:0000256" key="5">
    <source>
        <dbReference type="ARBA" id="ARBA00022692"/>
    </source>
</evidence>
<dbReference type="EMBL" id="LR881473">
    <property type="protein sequence ID" value="CAD5338246.1"/>
    <property type="molecule type" value="Genomic_DNA"/>
</dbReference>
<dbReference type="Proteomes" id="UP000500690">
    <property type="component" value="Segment"/>
</dbReference>
<dbReference type="EMBL" id="MN270970">
    <property type="protein sequence ID" value="QIM07038.1"/>
    <property type="molecule type" value="Genomic_DNA"/>
</dbReference>
<organismHost>
    <name type="scientific">Phacochoerus aethiopicus</name>
    <name type="common">Warthog</name>
    <dbReference type="NCBI Taxonomy" id="85517"/>
</organismHost>
<dbReference type="Proteomes" id="UP000241813">
    <property type="component" value="Segment"/>
</dbReference>
<dbReference type="RefSeq" id="NP_042800.1">
    <property type="nucleotide sequence ID" value="NC_001659.2"/>
</dbReference>
<evidence type="ECO:0000313" key="20">
    <source>
        <dbReference type="EMBL" id="AJZ77168.1"/>
    </source>
</evidence>
<evidence type="ECO:0000313" key="23">
    <source>
        <dbReference type="EMBL" id="CAD5338246.1"/>
    </source>
</evidence>
<dbReference type="EMBL" id="MN270978">
    <property type="protein sequence ID" value="QIM08908.1"/>
    <property type="molecule type" value="Genomic_DNA"/>
</dbReference>
<dbReference type="Proteomes" id="UP000502933">
    <property type="component" value="Segment"/>
</dbReference>
<evidence type="ECO:0000256" key="1">
    <source>
        <dbReference type="ARBA" id="ARBA00004381"/>
    </source>
</evidence>
<dbReference type="EMBL" id="MN270980">
    <property type="protein sequence ID" value="QIM09374.1"/>
    <property type="molecule type" value="Genomic_DNA"/>
</dbReference>
<name>A0A0A1E0Q8_ASF</name>
<organismHost>
    <name type="scientific">Ornithodoros</name>
    <name type="common">relapsing fever ticks</name>
    <dbReference type="NCBI Taxonomy" id="6937"/>
</organismHost>
<dbReference type="EMBL" id="KP055815">
    <property type="protein sequence ID" value="AKO62788.1"/>
    <property type="molecule type" value="Genomic_DNA"/>
</dbReference>
<keyword evidence="8 17" id="KW-1133">Transmembrane helix</keyword>
<keyword evidence="3" id="KW-0945">Host-virus interaction</keyword>
<gene>
    <name evidence="18" type="primary">D117L</name>
    <name evidence="22" type="ORF">AFSV47Ss_0162</name>
    <name evidence="23" type="ORF">ASFVARMWT4_00118</name>
</gene>
<dbReference type="GeneID" id="41901477"/>
<dbReference type="Proteomes" id="UP000503294">
    <property type="component" value="Segment"/>
</dbReference>
<reference evidence="23" key="8">
    <citation type="submission" date="2020-09" db="EMBL/GenBank/DDBJ databases">
        <authorList>
            <person name="Daniel Perez-Nunez"/>
            <person name="Eva Castillo-Rosa"/>
            <person name="Gonzalo Vigara-Astillero and Yolanda Revilla"/>
        </authorList>
    </citation>
    <scope>NUCLEOTIDE SEQUENCE</scope>
    <source>
        <strain evidence="23">Arm/07/CBM/c4</strain>
    </source>
</reference>
<keyword evidence="12" id="KW-0899">Viral immunoevasion</keyword>
<evidence type="ECO:0000313" key="34">
    <source>
        <dbReference type="EMBL" id="QIM09141.1"/>
    </source>
</evidence>
<keyword evidence="6" id="KW-0946">Virion</keyword>
<sequence length="117" mass="13115">MDTETSPLLSHNLSTREGIKQSTQGLLAHTIARYPGTTAILLGILILLVIILIIVAIVYYNRSVDCKSSMPKPPPSYYVQQPEPHHHFPVFFRKRKNSTSLQSHIPSDEQLAELAHS</sequence>
<reference evidence="22" key="4">
    <citation type="journal article" date="2016" name="Genome Announc.">
        <title>Complete genome sequence of an African swine fever virus isolate from Sardinia, Italy.</title>
        <authorList>
            <person name="Granberg F."/>
            <person name="Torresi C."/>
            <person name="Oggiano A."/>
            <person name="Malmberg M."/>
            <person name="Iscaro C."/>
            <person name="De Mia G.M."/>
            <person name="Sandor B."/>
        </authorList>
    </citation>
    <scope>NUCLEOTIDE SEQUENCE [LARGE SCALE GENOMIC DNA]</scope>
    <source>
        <strain evidence="22">47/Ss/2008</strain>
    </source>
</reference>
<dbReference type="KEGG" id="vg:41901156"/>
<evidence type="ECO:0000256" key="11">
    <source>
        <dbReference type="ARBA" id="ARBA00023184"/>
    </source>
</evidence>
<keyword evidence="9 17" id="KW-0472">Membrane</keyword>
<dbReference type="Proteomes" id="UP000142390">
    <property type="component" value="Segment"/>
</dbReference>
<evidence type="ECO:0000256" key="7">
    <source>
        <dbReference type="ARBA" id="ARBA00022870"/>
    </source>
</evidence>
<evidence type="ECO:0000313" key="21">
    <source>
        <dbReference type="EMBL" id="AKO62788.1"/>
    </source>
</evidence>
<evidence type="ECO:0000256" key="2">
    <source>
        <dbReference type="ARBA" id="ARBA00004517"/>
    </source>
</evidence>
<evidence type="ECO:0000313" key="28">
    <source>
        <dbReference type="EMBL" id="QIM07741.1"/>
    </source>
</evidence>
<keyword evidence="5 17" id="KW-0812">Transmembrane</keyword>
<dbReference type="Proteomes" id="UP000502695">
    <property type="component" value="Segment"/>
</dbReference>
<dbReference type="EMBL" id="MN270977">
    <property type="protein sequence ID" value="QIM08675.1"/>
    <property type="molecule type" value="Genomic_DNA"/>
</dbReference>
<reference evidence="38 40" key="2">
    <citation type="journal article" date="2015" name="J. Gen. Virol.">
        <title>Related strains of African swine fever virus with different virulence: genome comparison and analysis.</title>
        <authorList>
            <person name="Portugal R."/>
            <person name="Coelho J."/>
            <person name="Hoper D."/>
            <person name="Little N.S."/>
            <person name="Smithson C."/>
            <person name="Upton C."/>
            <person name="Martins C."/>
            <person name="Leitao A."/>
            <person name="Keil G.M."/>
        </authorList>
    </citation>
    <scope>NUCLEOTIDE SEQUENCE [LARGE SCALE GENOMIC DNA]</scope>
    <source>
        <strain evidence="18">L60</strain>
        <strain evidence="19">NHV</strain>
    </source>
</reference>
<evidence type="ECO:0000256" key="13">
    <source>
        <dbReference type="ARBA" id="ARBA00093764"/>
    </source>
</evidence>
<evidence type="ECO:0000313" key="40">
    <source>
        <dbReference type="Proteomes" id="UP000142390"/>
    </source>
</evidence>
<evidence type="ECO:0000256" key="16">
    <source>
        <dbReference type="ARBA" id="ARBA00093800"/>
    </source>
</evidence>
<keyword evidence="7" id="KW-1043">Host membrane</keyword>
<dbReference type="Proteomes" id="UP000594565">
    <property type="component" value="Segment"/>
</dbReference>
<evidence type="ECO:0000313" key="37">
    <source>
        <dbReference type="EMBL" id="QPL12061.1"/>
    </source>
</evidence>
<dbReference type="RefSeq" id="YP_009703379.1">
    <property type="nucleotide sequence ID" value="NC_044955.1"/>
</dbReference>
<dbReference type="Proteomes" id="UP000501235">
    <property type="component" value="Segment"/>
</dbReference>
<evidence type="ECO:0000313" key="35">
    <source>
        <dbReference type="EMBL" id="QIM09374.1"/>
    </source>
</evidence>
<evidence type="ECO:0000256" key="12">
    <source>
        <dbReference type="ARBA" id="ARBA00023280"/>
    </source>
</evidence>
<evidence type="ECO:0000256" key="17">
    <source>
        <dbReference type="SAM" id="Phobius"/>
    </source>
</evidence>
<dbReference type="Proteomes" id="UP000503066">
    <property type="component" value="Genome"/>
</dbReference>
<evidence type="ECO:0000256" key="3">
    <source>
        <dbReference type="ARBA" id="ARBA00022581"/>
    </source>
</evidence>
<dbReference type="GeneID" id="22220336"/>
<dbReference type="Proteomes" id="UP000117635">
    <property type="component" value="Segment"/>
</dbReference>
<dbReference type="EMBL" id="MT932578">
    <property type="protein sequence ID" value="QPL11844.1"/>
    <property type="molecule type" value="Genomic_DNA"/>
</dbReference>
<evidence type="ECO:0000313" key="27">
    <source>
        <dbReference type="EMBL" id="QIM07508.1"/>
    </source>
</evidence>
<reference evidence="36" key="7">
    <citation type="journal article" date="2020" name="Vaccines (Basel)">
        <title>African Swine Fever Circulation among Free-Ranging Pigs in Sardinia: Data from the Eradication Program.</title>
        <authorList>
            <person name="Franzoni G."/>
            <person name="Dei Giudici S."/>
            <person name="Loi F."/>
            <person name="Sanna D."/>
            <person name="Floris M."/>
            <person name="Fiori M."/>
            <person name="Sanna M.L."/>
            <person name="Madrau P."/>
            <person name="Scarpa F."/>
            <person name="Zinellu S."/>
            <person name="Giammarioli M."/>
            <person name="Cappai S."/>
            <person name="De Mia G.M."/>
            <person name="Laddomada A."/>
            <person name="Rolesu S."/>
            <person name="Oggiano A."/>
        </authorList>
    </citation>
    <scope>NUCLEOTIDE SEQUENCE [LARGE SCALE GENOMIC DNA]</scope>
    <source>
        <strain evidence="36">103917/18</strain>
        <strain evidence="37">55234/18</strain>
    </source>
</reference>
<reference evidence="42 43" key="6">
    <citation type="journal article" date="2020" name="Transbound. Emerg. Dis.">
        <title>The evolution of African swine fever virus in Sardinia (1978 to 2014) as revealed by whole genome sequencing and comparative analysis.</title>
        <authorList>
            <person name="Torresi C."/>
            <person name="Fiori M."/>
            <person name="Bertolotti L."/>
            <person name="Floris M."/>
            <person name="Colitti B."/>
            <person name="Giammarioli M."/>
            <person name="Dei Giudici S."/>
            <person name="Oggiano A."/>
            <person name="Malmberg M."/>
            <person name="De Mia G.M."/>
            <person name="Belak S."/>
            <person name="Granberg F."/>
        </authorList>
    </citation>
    <scope>NUCLEOTIDE SEQUENCE [LARGE SCALE GENOMIC DNA]</scope>
    <source>
        <strain evidence="26">139/Nu/1981</strain>
        <strain evidence="27">140/Or/1985</strain>
        <strain evidence="29">141/Nu/1990</strain>
        <strain evidence="30">142/Nu/1995</strain>
        <strain evidence="35">22653/Ca/2014</strain>
        <strain evidence="32">26/Ss/2004</strain>
        <strain evidence="24">56/Ca/1978</strain>
        <strain evidence="25">57/Ca/1979</strain>
        <strain evidence="31">60/Nu/1997</strain>
        <strain evidence="33">72407/Ss/2005</strain>
        <strain evidence="28">85/Ca/1985</strain>
        <strain evidence="34">97/Ot/2012</strain>
    </source>
</reference>
<dbReference type="EMBL" id="KM262845">
    <property type="protein sequence ID" value="AIY22456.1"/>
    <property type="molecule type" value="Genomic_DNA"/>
</dbReference>
<dbReference type="EMBL" id="MN270969">
    <property type="protein sequence ID" value="QIM06803.1"/>
    <property type="molecule type" value="Genomic_DNA"/>
</dbReference>
<evidence type="ECO:0000313" key="39">
    <source>
        <dbReference type="Proteomes" id="UP000117635"/>
    </source>
</evidence>
<dbReference type="KEGG" id="vg:22220336"/>
<evidence type="ECO:0000313" key="36">
    <source>
        <dbReference type="EMBL" id="QPL11844.1"/>
    </source>
</evidence>
<evidence type="ECO:0000313" key="25">
    <source>
        <dbReference type="EMBL" id="QIM07038.1"/>
    </source>
</evidence>
<reference evidence="39" key="1">
    <citation type="submission" date="2014-07" db="EMBL/GenBank/DDBJ databases">
        <title>Complete genome sequence of African Swine Fever Virus strain 26544/OG10 isolated in Sardinia.</title>
        <authorList>
            <person name="Dei Giudici S."/>
            <person name="Bacciu D."/>
            <person name="Sanna G."/>
            <person name="Deligios M."/>
            <person name="Oggiano A."/>
        </authorList>
    </citation>
    <scope>NUCLEOTIDE SEQUENCE [LARGE SCALE GENOMIC DNA]</scope>
</reference>
<evidence type="ECO:0000256" key="9">
    <source>
        <dbReference type="ARBA" id="ARBA00023136"/>
    </source>
</evidence>
<dbReference type="Proteomes" id="UP000110401">
    <property type="component" value="Segment"/>
</dbReference>
<evidence type="ECO:0000313" key="18">
    <source>
        <dbReference type="EMBL" id="AIY22298.1"/>
    </source>
</evidence>
<dbReference type="EMBL" id="MN270979">
    <property type="protein sequence ID" value="QIM09141.1"/>
    <property type="molecule type" value="Genomic_DNA"/>
</dbReference>
<dbReference type="Proteomes" id="UP000594644">
    <property type="component" value="Segment"/>
</dbReference>
<evidence type="ECO:0000313" key="29">
    <source>
        <dbReference type="EMBL" id="QIM07974.1"/>
    </source>
</evidence>
<organismHost>
    <name type="scientific">Ornithodoros moubata</name>
    <name type="common">Soft tick</name>
    <name type="synonym">Argasid tick</name>
    <dbReference type="NCBI Taxonomy" id="6938"/>
</organismHost>
<dbReference type="EMBL" id="MN270972">
    <property type="protein sequence ID" value="QIM07508.1"/>
    <property type="molecule type" value="Genomic_DNA"/>
</dbReference>
<dbReference type="KEGG" id="vg:41901477"/>
<organismHost>
    <name type="scientific">Potamochoerus larvatus</name>
    <name type="common">Bushpig</name>
    <dbReference type="NCBI Taxonomy" id="273792"/>
</organismHost>
<dbReference type="EMBL" id="MN270976">
    <property type="protein sequence ID" value="QIM08442.1"/>
    <property type="molecule type" value="Genomic_DNA"/>
</dbReference>
<organismHost>
    <name type="scientific">Sus scrofa</name>
    <name type="common">Pig</name>
    <dbReference type="NCBI Taxonomy" id="9823"/>
</organismHost>
<dbReference type="EMBL" id="KX354450">
    <property type="protein sequence ID" value="AOO54467.1"/>
    <property type="molecule type" value="Genomic_DNA"/>
</dbReference>
<evidence type="ECO:0000256" key="15">
    <source>
        <dbReference type="ARBA" id="ARBA00093786"/>
    </source>
</evidence>
<dbReference type="Proteomes" id="UP000266411">
    <property type="component" value="Segment"/>
</dbReference>
<comment type="similarity">
    <text evidence="14">Belongs to the asfivirus minor capsid protein p17 family.</text>
</comment>
<dbReference type="GeneID" id="41901315"/>
<evidence type="ECO:0000313" key="30">
    <source>
        <dbReference type="EMBL" id="QIM08209.1"/>
    </source>
</evidence>
<evidence type="ECO:0000313" key="33">
    <source>
        <dbReference type="EMBL" id="QIM08908.1"/>
    </source>
</evidence>
<dbReference type="Proteomes" id="UP000501465">
    <property type="component" value="Segment"/>
</dbReference>
<comment type="subcellular location">
    <subcellularLocation>
        <location evidence="2">Host endoplasmic reticulum membrane</location>
        <topology evidence="2">Single-pass membrane protein</topology>
    </subcellularLocation>
    <subcellularLocation>
        <location evidence="1">Virion membrane</location>
        <topology evidence="1">Single-pass membrane protein</topology>
    </subcellularLocation>
</comment>
<feature type="transmembrane region" description="Helical" evidence="17">
    <location>
        <begin position="39"/>
        <end position="60"/>
    </location>
</feature>
<evidence type="ECO:0000313" key="26">
    <source>
        <dbReference type="EMBL" id="QIM07273.1"/>
    </source>
</evidence>
<dbReference type="RefSeq" id="YP_009702512.1">
    <property type="nucleotide sequence ID" value="NC_044942.1"/>
</dbReference>
<evidence type="ECO:0000313" key="43">
    <source>
        <dbReference type="Proteomes" id="UP000500898"/>
    </source>
</evidence>
<dbReference type="RefSeq" id="YP_009702354.1">
    <property type="nucleotide sequence ID" value="NC_044941.1"/>
</dbReference>
<reference evidence="20" key="5">
    <citation type="journal article" date="2016" name="Virol Rep">
        <title>Genomic analysis of Sardinian 26544/OG10 isolate of African swine fever virus.</title>
        <authorList>
            <person name="Bacciu D."/>
            <person name="Deligios M."/>
            <person name="Sanna G."/>
            <person name="Paola Madrau M."/>
            <person name="Luisa Sanna M."/>
            <person name="Dei Giudici S."/>
            <person name="Oggiano A."/>
        </authorList>
    </citation>
    <scope>NUCLEOTIDE SEQUENCE</scope>
    <source>
        <strain evidence="20">26544/OG10</strain>
    </source>
</reference>
<proteinExistence type="inferred from homology"/>
<evidence type="ECO:0000256" key="6">
    <source>
        <dbReference type="ARBA" id="ARBA00022844"/>
    </source>
</evidence>
<dbReference type="Proteomes" id="UP000502885">
    <property type="component" value="Segment"/>
</dbReference>
<dbReference type="EMBL" id="MN270975">
    <property type="protein sequence ID" value="QIM08209.1"/>
    <property type="molecule type" value="Genomic_DNA"/>
</dbReference>
<dbReference type="GeneID" id="41902187"/>
<organism evidence="18 40">
    <name type="scientific">African swine fever virus</name>
    <name type="common">ASFV</name>
    <dbReference type="NCBI Taxonomy" id="10497"/>
    <lineage>
        <taxon>Viruses</taxon>
        <taxon>Varidnaviria</taxon>
        <taxon>Bamfordvirae</taxon>
        <taxon>Nucleocytoviricota</taxon>
        <taxon>Pokkesviricetes</taxon>
        <taxon>Asfuvirales</taxon>
        <taxon>Asfarviridae</taxon>
        <taxon>Asfivirus</taxon>
        <taxon>Asfivirus haemorrhagiae</taxon>
    </lineage>
</organism>
<dbReference type="EMBL" id="MN270973">
    <property type="protein sequence ID" value="QIM07741.1"/>
    <property type="molecule type" value="Genomic_DNA"/>
</dbReference>
<dbReference type="Proteomes" id="UP000501487">
    <property type="component" value="Segment"/>
</dbReference>
<reference evidence="21 41" key="3">
    <citation type="journal article" date="2015" name="PLoS ONE">
        <title>Genome Sequence of African Swine Fever Virus BA71, the Virulent Parental Strain of the Nonpathogenic and Tissue-Culture Adapted BA71V.</title>
        <authorList>
            <person name="Rodriguez J.M."/>
            <person name="Moreno L.T."/>
            <person name="Alejo A."/>
            <person name="Lacasta A."/>
            <person name="Rodriguez F."/>
            <person name="Salas M.L."/>
        </authorList>
    </citation>
    <scope>NUCLEOTIDE SEQUENCE [LARGE SCALE GENOMIC DNA]</scope>
    <source>
        <strain evidence="21 41">BA71</strain>
    </source>
</reference>
<organismHost>
    <name type="scientific">Phacochoerus africanus</name>
    <name type="common">Warthog</name>
    <dbReference type="NCBI Taxonomy" id="41426"/>
</organismHost>
<dbReference type="KEGG" id="vg:41901315"/>
<dbReference type="EMBL" id="KM102979">
    <property type="protein sequence ID" value="AJZ77168.1"/>
    <property type="molecule type" value="Genomic_DNA"/>
</dbReference>
<evidence type="ECO:0000313" key="22">
    <source>
        <dbReference type="EMBL" id="AOO54467.1"/>
    </source>
</evidence>
<dbReference type="Proteomes" id="UP000501990">
    <property type="component" value="Segment"/>
</dbReference>
<dbReference type="Proteomes" id="UP000501683">
    <property type="component" value="Segment"/>
</dbReference>
<comment type="function">
    <text evidence="13">Together with the penton and the other minor capsid proteins (M1249L, p49), forms a complicated network immediately below the outer capsid shell, stabilizing the whole capsid. Three copies of p17 encircle each p72 capsomer in the inner capsid shell, anchoring p72 capsomers on the inner membrane. Required for the assembly of the capsid and icosahedral morphogenesis. Additionally, inhibits the host cGAS-STING pathway through its interaction with STING1 and subsequent interference of the recruitment of downstream components TBK1 and IKBKE.</text>
</comment>
<dbReference type="KEGG" id="vg:41902187"/>